<name>A0ABX1UVR6_9GAMM</name>
<keyword evidence="1" id="KW-0732">Signal</keyword>
<reference evidence="2 3" key="1">
    <citation type="submission" date="2020-04" db="EMBL/GenBank/DDBJ databases">
        <title>Acinetobacter Taxon 24.</title>
        <authorList>
            <person name="Nemec A."/>
            <person name="Radolfova-Krizova L."/>
            <person name="Higgins P.G."/>
            <person name="Spanelova P."/>
        </authorList>
    </citation>
    <scope>NUCLEOTIDE SEQUENCE [LARGE SCALE GENOMIC DNA]</scope>
    <source>
        <strain evidence="2 3">ANC 5084</strain>
    </source>
</reference>
<feature type="signal peptide" evidence="1">
    <location>
        <begin position="1"/>
        <end position="27"/>
    </location>
</feature>
<organism evidence="2 3">
    <name type="scientific">Acinetobacter terrestris</name>
    <dbReference type="NCBI Taxonomy" id="2529843"/>
    <lineage>
        <taxon>Bacteria</taxon>
        <taxon>Pseudomonadati</taxon>
        <taxon>Pseudomonadota</taxon>
        <taxon>Gammaproteobacteria</taxon>
        <taxon>Moraxellales</taxon>
        <taxon>Moraxellaceae</taxon>
        <taxon>Acinetobacter</taxon>
        <taxon>Acinetobacter Taxon 24</taxon>
    </lineage>
</organism>
<dbReference type="Proteomes" id="UP000555322">
    <property type="component" value="Unassembled WGS sequence"/>
</dbReference>
<evidence type="ECO:0008006" key="4">
    <source>
        <dbReference type="Google" id="ProtNLM"/>
    </source>
</evidence>
<gene>
    <name evidence="2" type="ORF">HLH15_06675</name>
</gene>
<sequence length="151" mass="17245">MLTSLRKQLWFVLLMVFTMGWSSVALASVKSMHQPMMHAASVDQHHNAEMMAMSGCHDSTSIQAHMQQHPAEHIKAAHDQDCHQTMTDRTQHFSCNDCVQLHCQSLTTWLDSATAELPNLDPIQEHPQRNFDYSAQHLTGFWQQILRPPKA</sequence>
<evidence type="ECO:0000313" key="2">
    <source>
        <dbReference type="EMBL" id="NNH26171.1"/>
    </source>
</evidence>
<evidence type="ECO:0000256" key="1">
    <source>
        <dbReference type="SAM" id="SignalP"/>
    </source>
</evidence>
<feature type="chain" id="PRO_5045264293" description="DUF2946 domain-containing protein" evidence="1">
    <location>
        <begin position="28"/>
        <end position="151"/>
    </location>
</feature>
<comment type="caution">
    <text evidence="2">The sequence shown here is derived from an EMBL/GenBank/DDBJ whole genome shotgun (WGS) entry which is preliminary data.</text>
</comment>
<dbReference type="EMBL" id="JABERJ010000016">
    <property type="protein sequence ID" value="NNH26171.1"/>
    <property type="molecule type" value="Genomic_DNA"/>
</dbReference>
<keyword evidence="3" id="KW-1185">Reference proteome</keyword>
<proteinExistence type="predicted"/>
<accession>A0ABX1UVR6</accession>
<evidence type="ECO:0000313" key="3">
    <source>
        <dbReference type="Proteomes" id="UP000555322"/>
    </source>
</evidence>
<protein>
    <recommendedName>
        <fullName evidence="4">DUF2946 domain-containing protein</fullName>
    </recommendedName>
</protein>
<dbReference type="RefSeq" id="WP_171536197.1">
    <property type="nucleotide sequence ID" value="NZ_JABERJ010000016.1"/>
</dbReference>